<evidence type="ECO:0000256" key="5">
    <source>
        <dbReference type="ARBA" id="ARBA00022801"/>
    </source>
</evidence>
<dbReference type="Gene3D" id="3.90.80.10">
    <property type="entry name" value="Inorganic pyrophosphatase"/>
    <property type="match status" value="1"/>
</dbReference>
<accession>A0A8C5QKG4</accession>
<organism evidence="7 8">
    <name type="scientific">Leptobrachium leishanense</name>
    <name type="common">Leishan spiny toad</name>
    <dbReference type="NCBI Taxonomy" id="445787"/>
    <lineage>
        <taxon>Eukaryota</taxon>
        <taxon>Metazoa</taxon>
        <taxon>Chordata</taxon>
        <taxon>Craniata</taxon>
        <taxon>Vertebrata</taxon>
        <taxon>Euteleostomi</taxon>
        <taxon>Amphibia</taxon>
        <taxon>Batrachia</taxon>
        <taxon>Anura</taxon>
        <taxon>Pelobatoidea</taxon>
        <taxon>Megophryidae</taxon>
        <taxon>Leptobrachium</taxon>
    </lineage>
</organism>
<reference evidence="7" key="1">
    <citation type="submission" date="2025-08" db="UniProtKB">
        <authorList>
            <consortium name="Ensembl"/>
        </authorList>
    </citation>
    <scope>IDENTIFICATION</scope>
</reference>
<evidence type="ECO:0000256" key="4">
    <source>
        <dbReference type="ARBA" id="ARBA00022723"/>
    </source>
</evidence>
<sequence>MSEEMLISQEITCRERSLGHSMAYSTEQRAQINTLDYRIFFQNCEGRYISPFHDIPLHADESQNIFYMVVEVPRWTNAKMEIAT</sequence>
<comment type="similarity">
    <text evidence="2">Belongs to the PPase family.</text>
</comment>
<dbReference type="EC" id="3.6.1.1" evidence="3"/>
<evidence type="ECO:0000313" key="7">
    <source>
        <dbReference type="Ensembl" id="ENSLLEP00000038852.1"/>
    </source>
</evidence>
<reference evidence="7" key="2">
    <citation type="submission" date="2025-09" db="UniProtKB">
        <authorList>
            <consortium name="Ensembl"/>
        </authorList>
    </citation>
    <scope>IDENTIFICATION</scope>
</reference>
<dbReference type="AlphaFoldDB" id="A0A8C5QKG4"/>
<keyword evidence="5" id="KW-0378">Hydrolase</keyword>
<keyword evidence="8" id="KW-1185">Reference proteome</keyword>
<protein>
    <recommendedName>
        <fullName evidence="3">inorganic diphosphatase</fullName>
        <ecNumber evidence="3">3.6.1.1</ecNumber>
    </recommendedName>
</protein>
<evidence type="ECO:0000313" key="8">
    <source>
        <dbReference type="Proteomes" id="UP000694569"/>
    </source>
</evidence>
<evidence type="ECO:0000256" key="6">
    <source>
        <dbReference type="ARBA" id="ARBA00022842"/>
    </source>
</evidence>
<keyword evidence="4" id="KW-0479">Metal-binding</keyword>
<dbReference type="OrthoDB" id="1608002at2759"/>
<dbReference type="PANTHER" id="PTHR10286">
    <property type="entry name" value="INORGANIC PYROPHOSPHATASE"/>
    <property type="match status" value="1"/>
</dbReference>
<comment type="cofactor">
    <cofactor evidence="1">
        <name>Mg(2+)</name>
        <dbReference type="ChEBI" id="CHEBI:18420"/>
    </cofactor>
</comment>
<evidence type="ECO:0000256" key="2">
    <source>
        <dbReference type="ARBA" id="ARBA00006220"/>
    </source>
</evidence>
<dbReference type="GO" id="GO:0005737">
    <property type="term" value="C:cytoplasm"/>
    <property type="evidence" value="ECO:0007669"/>
    <property type="project" value="InterPro"/>
</dbReference>
<name>A0A8C5QKG4_9ANUR</name>
<dbReference type="SUPFAM" id="SSF50324">
    <property type="entry name" value="Inorganic pyrophosphatase"/>
    <property type="match status" value="1"/>
</dbReference>
<keyword evidence="6" id="KW-0460">Magnesium</keyword>
<dbReference type="GO" id="GO:0006796">
    <property type="term" value="P:phosphate-containing compound metabolic process"/>
    <property type="evidence" value="ECO:0007669"/>
    <property type="project" value="InterPro"/>
</dbReference>
<dbReference type="Ensembl" id="ENSLLET00000040392.1">
    <property type="protein sequence ID" value="ENSLLEP00000038852.1"/>
    <property type="gene ID" value="ENSLLEG00000024652.1"/>
</dbReference>
<evidence type="ECO:0000256" key="1">
    <source>
        <dbReference type="ARBA" id="ARBA00001946"/>
    </source>
</evidence>
<evidence type="ECO:0000256" key="3">
    <source>
        <dbReference type="ARBA" id="ARBA00012146"/>
    </source>
</evidence>
<proteinExistence type="inferred from homology"/>
<dbReference type="GeneTree" id="ENSGT00390000017004"/>
<dbReference type="Proteomes" id="UP000694569">
    <property type="component" value="Unplaced"/>
</dbReference>
<dbReference type="GO" id="GO:0004427">
    <property type="term" value="F:inorganic diphosphate phosphatase activity"/>
    <property type="evidence" value="ECO:0007669"/>
    <property type="project" value="UniProtKB-EC"/>
</dbReference>
<dbReference type="InterPro" id="IPR036649">
    <property type="entry name" value="Pyrophosphatase_sf"/>
</dbReference>
<dbReference type="InterPro" id="IPR008162">
    <property type="entry name" value="Pyrophosphatase"/>
</dbReference>
<dbReference type="GO" id="GO:0000287">
    <property type="term" value="F:magnesium ion binding"/>
    <property type="evidence" value="ECO:0007669"/>
    <property type="project" value="InterPro"/>
</dbReference>